<feature type="transmembrane region" description="Helical" evidence="2">
    <location>
        <begin position="236"/>
        <end position="258"/>
    </location>
</feature>
<dbReference type="AlphaFoldDB" id="A0AAD5JVS3"/>
<gene>
    <name evidence="4" type="ORF">BDA99DRAFT_449210</name>
</gene>
<name>A0AAD5JVS3_9FUNG</name>
<accession>A0AAD5JVS3</accession>
<dbReference type="InterPro" id="IPR056261">
    <property type="entry name" value="FKS1-like_dom2"/>
</dbReference>
<dbReference type="PANTHER" id="PTHR12741">
    <property type="entry name" value="LYST-INTERACTING PROTEIN LIP5 DOPAMINE RESPONSIVE PROTEIN DRG-1"/>
    <property type="match status" value="1"/>
</dbReference>
<dbReference type="Pfam" id="PF14288">
    <property type="entry name" value="FKS1_dom1"/>
    <property type="match status" value="1"/>
</dbReference>
<dbReference type="EMBL" id="JAIXMP010000076">
    <property type="protein sequence ID" value="KAI9243293.1"/>
    <property type="molecule type" value="Genomic_DNA"/>
</dbReference>
<evidence type="ECO:0000313" key="4">
    <source>
        <dbReference type="EMBL" id="KAI9243293.1"/>
    </source>
</evidence>
<evidence type="ECO:0000259" key="3">
    <source>
        <dbReference type="SMART" id="SM01205"/>
    </source>
</evidence>
<dbReference type="SMART" id="SM01205">
    <property type="entry name" value="FKS1_dom1"/>
    <property type="match status" value="1"/>
</dbReference>
<keyword evidence="2" id="KW-0472">Membrane</keyword>
<keyword evidence="5" id="KW-1185">Reference proteome</keyword>
<sequence>MDEADGKIEKKHPVEDEEEEDDTKRLENAEEQWKLRMRSLTNEEKIRDLALYLLIWGESAVVRYTPETLCFLFKLASDYYAETLISEDRGNSADIPEGDFLDNVITPLYNFFRDEIYEIINGRMVKREKDHDKIIGYDDVNQFFWYPTCITRTFLADKKTTLDSLPPHERYSALKQVDWTKTLRKTYKEKRTWMHASINFTRVWIIHIVSFWYYVSANAPALYLNEDKEIAEQEASVQWSIVALGGAIAVFIMLVGSFSEYSYLPFTWSTTKTITRRIGILFILLIINAGPTVYCVFIDRRSGISKLVAIIQLLISVATTLFLAITPTAHLFVRRKDNSRTMLASRRFTANFPPLKRIDRIMSIALWICVFTCKLLESYFFLALSFKDPLKVMSRMYIENCSDRIIGTRLCHAMPDMTLALMFFMDLLLYFLDTYLWYIIWNTIFSVARSFYLGISIWSPWRNIFSCMPKRIFVKLLATSDIQMKYKPKVLCSQIWNAIVITMYREHLITVDHVQRMLYQQVKSKKKTNI</sequence>
<reference evidence="4" key="1">
    <citation type="journal article" date="2022" name="IScience">
        <title>Evolution of zygomycete secretomes and the origins of terrestrial fungal ecologies.</title>
        <authorList>
            <person name="Chang Y."/>
            <person name="Wang Y."/>
            <person name="Mondo S."/>
            <person name="Ahrendt S."/>
            <person name="Andreopoulos W."/>
            <person name="Barry K."/>
            <person name="Beard J."/>
            <person name="Benny G.L."/>
            <person name="Blankenship S."/>
            <person name="Bonito G."/>
            <person name="Cuomo C."/>
            <person name="Desiro A."/>
            <person name="Gervers K.A."/>
            <person name="Hundley H."/>
            <person name="Kuo A."/>
            <person name="LaButti K."/>
            <person name="Lang B.F."/>
            <person name="Lipzen A."/>
            <person name="O'Donnell K."/>
            <person name="Pangilinan J."/>
            <person name="Reynolds N."/>
            <person name="Sandor L."/>
            <person name="Smith M.E."/>
            <person name="Tsang A."/>
            <person name="Grigoriev I.V."/>
            <person name="Stajich J.E."/>
            <person name="Spatafora J.W."/>
        </authorList>
    </citation>
    <scope>NUCLEOTIDE SEQUENCE</scope>
    <source>
        <strain evidence="4">RSA 2281</strain>
    </source>
</reference>
<evidence type="ECO:0000256" key="1">
    <source>
        <dbReference type="SAM" id="MobiDB-lite"/>
    </source>
</evidence>
<protein>
    <submittedName>
        <fullName evidence="4">1,3-beta-glucan synthase subunit FKS1, domain-1-domain-containing protein</fullName>
    </submittedName>
</protein>
<dbReference type="PANTHER" id="PTHR12741:SF48">
    <property type="entry name" value="1,3-BETA-GLUCAN SYNTHASE COMPONENT FKS1-RELATED"/>
    <property type="match status" value="1"/>
</dbReference>
<dbReference type="GO" id="GO:0051278">
    <property type="term" value="P:fungal-type cell wall polysaccharide biosynthetic process"/>
    <property type="evidence" value="ECO:0007669"/>
    <property type="project" value="TreeGrafter"/>
</dbReference>
<feature type="transmembrane region" description="Helical" evidence="2">
    <location>
        <begin position="309"/>
        <end position="333"/>
    </location>
</feature>
<keyword evidence="2" id="KW-1133">Transmembrane helix</keyword>
<dbReference type="InterPro" id="IPR026899">
    <property type="entry name" value="FKS1-like_dom1"/>
</dbReference>
<feature type="transmembrane region" description="Helical" evidence="2">
    <location>
        <begin position="278"/>
        <end position="297"/>
    </location>
</feature>
<evidence type="ECO:0000313" key="5">
    <source>
        <dbReference type="Proteomes" id="UP001209540"/>
    </source>
</evidence>
<feature type="transmembrane region" description="Helical" evidence="2">
    <location>
        <begin position="204"/>
        <end position="224"/>
    </location>
</feature>
<feature type="transmembrane region" description="Helical" evidence="2">
    <location>
        <begin position="364"/>
        <end position="386"/>
    </location>
</feature>
<feature type="compositionally biased region" description="Basic and acidic residues" evidence="1">
    <location>
        <begin position="1"/>
        <end position="14"/>
    </location>
</feature>
<reference evidence="4" key="2">
    <citation type="submission" date="2023-02" db="EMBL/GenBank/DDBJ databases">
        <authorList>
            <consortium name="DOE Joint Genome Institute"/>
            <person name="Mondo S.J."/>
            <person name="Chang Y."/>
            <person name="Wang Y."/>
            <person name="Ahrendt S."/>
            <person name="Andreopoulos W."/>
            <person name="Barry K."/>
            <person name="Beard J."/>
            <person name="Benny G.L."/>
            <person name="Blankenship S."/>
            <person name="Bonito G."/>
            <person name="Cuomo C."/>
            <person name="Desiro A."/>
            <person name="Gervers K.A."/>
            <person name="Hundley H."/>
            <person name="Kuo A."/>
            <person name="LaButti K."/>
            <person name="Lang B.F."/>
            <person name="Lipzen A."/>
            <person name="O'Donnell K."/>
            <person name="Pangilinan J."/>
            <person name="Reynolds N."/>
            <person name="Sandor L."/>
            <person name="Smith M.W."/>
            <person name="Tsang A."/>
            <person name="Grigoriev I.V."/>
            <person name="Stajich J.E."/>
            <person name="Spatafora J.W."/>
        </authorList>
    </citation>
    <scope>NUCLEOTIDE SEQUENCE</scope>
    <source>
        <strain evidence="4">RSA 2281</strain>
    </source>
</reference>
<evidence type="ECO:0000256" key="2">
    <source>
        <dbReference type="SAM" id="Phobius"/>
    </source>
</evidence>
<dbReference type="Pfam" id="PF23605">
    <property type="entry name" value="FKS1_dom2"/>
    <property type="match status" value="1"/>
</dbReference>
<dbReference type="GO" id="GO:0003843">
    <property type="term" value="F:1,3-beta-D-glucan synthase activity"/>
    <property type="evidence" value="ECO:0007669"/>
    <property type="project" value="TreeGrafter"/>
</dbReference>
<dbReference type="GO" id="GO:0006075">
    <property type="term" value="P:(1-&gt;3)-beta-D-glucan biosynthetic process"/>
    <property type="evidence" value="ECO:0007669"/>
    <property type="project" value="TreeGrafter"/>
</dbReference>
<feature type="transmembrane region" description="Helical" evidence="2">
    <location>
        <begin position="413"/>
        <end position="432"/>
    </location>
</feature>
<dbReference type="Proteomes" id="UP001209540">
    <property type="component" value="Unassembled WGS sequence"/>
</dbReference>
<keyword evidence="2" id="KW-0812">Transmembrane</keyword>
<comment type="caution">
    <text evidence="4">The sequence shown here is derived from an EMBL/GenBank/DDBJ whole genome shotgun (WGS) entry which is preliminary data.</text>
</comment>
<proteinExistence type="predicted"/>
<feature type="domain" description="1,3-beta-glucan synthase component FKS1-like" evidence="3">
    <location>
        <begin position="43"/>
        <end position="158"/>
    </location>
</feature>
<feature type="region of interest" description="Disordered" evidence="1">
    <location>
        <begin position="1"/>
        <end position="26"/>
    </location>
</feature>
<organism evidence="4 5">
    <name type="scientific">Phascolomyces articulosus</name>
    <dbReference type="NCBI Taxonomy" id="60185"/>
    <lineage>
        <taxon>Eukaryota</taxon>
        <taxon>Fungi</taxon>
        <taxon>Fungi incertae sedis</taxon>
        <taxon>Mucoromycota</taxon>
        <taxon>Mucoromycotina</taxon>
        <taxon>Mucoromycetes</taxon>
        <taxon>Mucorales</taxon>
        <taxon>Lichtheimiaceae</taxon>
        <taxon>Phascolomyces</taxon>
    </lineage>
</organism>
<dbReference type="GO" id="GO:0005886">
    <property type="term" value="C:plasma membrane"/>
    <property type="evidence" value="ECO:0007669"/>
    <property type="project" value="TreeGrafter"/>
</dbReference>